<proteinExistence type="predicted"/>
<keyword evidence="3" id="KW-1185">Reference proteome</keyword>
<feature type="chain" id="PRO_5007511495" description="DUF1552 domain-containing protein" evidence="1">
    <location>
        <begin position="35"/>
        <end position="448"/>
    </location>
</feature>
<accession>A0A143PJX3</accession>
<feature type="signal peptide" evidence="1">
    <location>
        <begin position="1"/>
        <end position="34"/>
    </location>
</feature>
<evidence type="ECO:0000313" key="3">
    <source>
        <dbReference type="Proteomes" id="UP000076079"/>
    </source>
</evidence>
<reference evidence="3" key="2">
    <citation type="submission" date="2016-04" db="EMBL/GenBank/DDBJ databases">
        <title>First Complete Genome Sequence of a Subdivision 6 Acidobacterium.</title>
        <authorList>
            <person name="Huang S."/>
            <person name="Vieira S."/>
            <person name="Bunk B."/>
            <person name="Riedel T."/>
            <person name="Sproeer C."/>
            <person name="Overmann J."/>
        </authorList>
    </citation>
    <scope>NUCLEOTIDE SEQUENCE [LARGE SCALE GENOMIC DNA]</scope>
    <source>
        <strain evidence="3">DSM 100886 HEG_-6_39</strain>
    </source>
</reference>
<protein>
    <recommendedName>
        <fullName evidence="4">DUF1552 domain-containing protein</fullName>
    </recommendedName>
</protein>
<dbReference type="InterPro" id="IPR011447">
    <property type="entry name" value="DUF1552"/>
</dbReference>
<dbReference type="PATRIC" id="fig|1813736.3.peg.2096"/>
<dbReference type="InterPro" id="IPR006311">
    <property type="entry name" value="TAT_signal"/>
</dbReference>
<dbReference type="EMBL" id="CP015136">
    <property type="protein sequence ID" value="AMY08791.1"/>
    <property type="molecule type" value="Genomic_DNA"/>
</dbReference>
<dbReference type="Pfam" id="PF07586">
    <property type="entry name" value="HXXSHH"/>
    <property type="match status" value="1"/>
</dbReference>
<evidence type="ECO:0000256" key="1">
    <source>
        <dbReference type="SAM" id="SignalP"/>
    </source>
</evidence>
<dbReference type="OrthoDB" id="9146593at2"/>
<dbReference type="STRING" id="1855912.LuPra_01996"/>
<dbReference type="RefSeq" id="WP_110170600.1">
    <property type="nucleotide sequence ID" value="NZ_CP015136.1"/>
</dbReference>
<keyword evidence="1" id="KW-0732">Signal</keyword>
<name>A0A143PJX3_LUTPR</name>
<dbReference type="Proteomes" id="UP000076079">
    <property type="component" value="Chromosome"/>
</dbReference>
<gene>
    <name evidence="2" type="ORF">LuPra_01996</name>
</gene>
<reference evidence="2 3" key="1">
    <citation type="journal article" date="2016" name="Genome Announc.">
        <title>First Complete Genome Sequence of a Subdivision 6 Acidobacterium Strain.</title>
        <authorList>
            <person name="Huang S."/>
            <person name="Vieira S."/>
            <person name="Bunk B."/>
            <person name="Riedel T."/>
            <person name="Sproer C."/>
            <person name="Overmann J."/>
        </authorList>
    </citation>
    <scope>NUCLEOTIDE SEQUENCE [LARGE SCALE GENOMIC DNA]</scope>
    <source>
        <strain evidence="3">DSM 100886 HEG_-6_39</strain>
    </source>
</reference>
<dbReference type="PROSITE" id="PS51318">
    <property type="entry name" value="TAT"/>
    <property type="match status" value="1"/>
</dbReference>
<sequence length="448" mass="48638" precursor="true">MIITGSHLPRRTFLRGLGTAIALPMLDAMTPALAKAAPVGPKRLVFTYVPNGVSMTGWTPEGTGAGFQLSTVLKPLAPYKNDMLVLTGLAQQNGLALGDGPGDHARAAASYLTGVHPKKTAGADIQNGVSADQIVAQHIGKATRFASIELGCDDSRTVGNCDSGYSCAYTNSLAWRGENSPMPPETNPRLVFERLFGADAHLDPATRQRRMMHRRSILDVVGARTKALSNSLGANDRRKVDEYLHAVREIERQIEVAESDTRDLRPGIDKPSGIPVAFADYAKLMYDLQVVAFQTDLTRVVTMMVGREGSNRTYPEIGVPDPHHPLTHHRNNKEWMARVEQINVFHAELFAYFIGKMKATPDGDSNLLANSLVVYGSGLSDGNRHTHEDLPVMVVGQGGGLLRTGRHVVYEKQTPMNNLYLTLLDGMGVPTESLGDSTGKLDYLTDVS</sequence>
<evidence type="ECO:0008006" key="4">
    <source>
        <dbReference type="Google" id="ProtNLM"/>
    </source>
</evidence>
<evidence type="ECO:0000313" key="2">
    <source>
        <dbReference type="EMBL" id="AMY08791.1"/>
    </source>
</evidence>
<dbReference type="AlphaFoldDB" id="A0A143PJX3"/>
<dbReference type="KEGG" id="abac:LuPra_01996"/>
<organism evidence="2 3">
    <name type="scientific">Luteitalea pratensis</name>
    <dbReference type="NCBI Taxonomy" id="1855912"/>
    <lineage>
        <taxon>Bacteria</taxon>
        <taxon>Pseudomonadati</taxon>
        <taxon>Acidobacteriota</taxon>
        <taxon>Vicinamibacteria</taxon>
        <taxon>Vicinamibacterales</taxon>
        <taxon>Vicinamibacteraceae</taxon>
        <taxon>Luteitalea</taxon>
    </lineage>
</organism>